<keyword evidence="2" id="KW-1185">Reference proteome</keyword>
<evidence type="ECO:0000313" key="1">
    <source>
        <dbReference type="EMBL" id="PLW20931.1"/>
    </source>
</evidence>
<protein>
    <submittedName>
        <fullName evidence="1">Uncharacterized protein</fullName>
    </submittedName>
</protein>
<gene>
    <name evidence="1" type="ORF">PCANC_08648</name>
</gene>
<organism evidence="1 2">
    <name type="scientific">Puccinia coronata f. sp. avenae</name>
    <dbReference type="NCBI Taxonomy" id="200324"/>
    <lineage>
        <taxon>Eukaryota</taxon>
        <taxon>Fungi</taxon>
        <taxon>Dikarya</taxon>
        <taxon>Basidiomycota</taxon>
        <taxon>Pucciniomycotina</taxon>
        <taxon>Pucciniomycetes</taxon>
        <taxon>Pucciniales</taxon>
        <taxon>Pucciniaceae</taxon>
        <taxon>Puccinia</taxon>
    </lineage>
</organism>
<accession>A0A2N5T600</accession>
<evidence type="ECO:0000313" key="2">
    <source>
        <dbReference type="Proteomes" id="UP000235388"/>
    </source>
</evidence>
<sequence length="68" mass="7825">MLFVLPGKLRLRVYSLQVQKSTGITTVPVLSYIRNTSQHEAHRSCDNHHTLLCFGPEPSRIEVQSRDY</sequence>
<dbReference type="AlphaFoldDB" id="A0A2N5T600"/>
<comment type="caution">
    <text evidence="1">The sequence shown here is derived from an EMBL/GenBank/DDBJ whole genome shotgun (WGS) entry which is preliminary data.</text>
</comment>
<proteinExistence type="predicted"/>
<name>A0A2N5T600_9BASI</name>
<dbReference type="EMBL" id="PGCJ01000790">
    <property type="protein sequence ID" value="PLW20931.1"/>
    <property type="molecule type" value="Genomic_DNA"/>
</dbReference>
<reference evidence="1 2" key="1">
    <citation type="submission" date="2017-11" db="EMBL/GenBank/DDBJ databases">
        <title>De novo assembly and phasing of dikaryotic genomes from two isolates of Puccinia coronata f. sp. avenae, the causal agent of oat crown rust.</title>
        <authorList>
            <person name="Miller M.E."/>
            <person name="Zhang Y."/>
            <person name="Omidvar V."/>
            <person name="Sperschneider J."/>
            <person name="Schwessinger B."/>
            <person name="Raley C."/>
            <person name="Palmer J.M."/>
            <person name="Garnica D."/>
            <person name="Upadhyaya N."/>
            <person name="Rathjen J."/>
            <person name="Taylor J.M."/>
            <person name="Park R.F."/>
            <person name="Dodds P.N."/>
            <person name="Hirsch C.D."/>
            <person name="Kianian S.F."/>
            <person name="Figueroa M."/>
        </authorList>
    </citation>
    <scope>NUCLEOTIDE SEQUENCE [LARGE SCALE GENOMIC DNA]</scope>
    <source>
        <strain evidence="1">12NC29</strain>
    </source>
</reference>
<dbReference type="Proteomes" id="UP000235388">
    <property type="component" value="Unassembled WGS sequence"/>
</dbReference>